<dbReference type="PANTHER" id="PTHR34820">
    <property type="entry name" value="INNER MEMBRANE PROTEIN YEBZ"/>
    <property type="match status" value="1"/>
</dbReference>
<evidence type="ECO:0000256" key="6">
    <source>
        <dbReference type="SAM" id="Phobius"/>
    </source>
</evidence>
<evidence type="ECO:0000256" key="3">
    <source>
        <dbReference type="ARBA" id="ARBA00022692"/>
    </source>
</evidence>
<feature type="transmembrane region" description="Helical" evidence="6">
    <location>
        <begin position="120"/>
        <end position="137"/>
    </location>
</feature>
<evidence type="ECO:0000256" key="1">
    <source>
        <dbReference type="ARBA" id="ARBA00004651"/>
    </source>
</evidence>
<keyword evidence="4 6" id="KW-1133">Transmembrane helix</keyword>
<feature type="transmembrane region" description="Helical" evidence="6">
    <location>
        <begin position="201"/>
        <end position="221"/>
    </location>
</feature>
<dbReference type="InterPro" id="IPR008457">
    <property type="entry name" value="Cu-R_CopD_dom"/>
</dbReference>
<evidence type="ECO:0000313" key="9">
    <source>
        <dbReference type="Proteomes" id="UP000056905"/>
    </source>
</evidence>
<feature type="transmembrane region" description="Helical" evidence="6">
    <location>
        <begin position="233"/>
        <end position="254"/>
    </location>
</feature>
<name>A0A0P0P4H2_9CAUL</name>
<sequence length="309" mass="30946">MIESLVVLARLVQYAGTAMLFGAPLFYLYGLPADGPGAARTSAGTKGLVVVAGLLTAIGCGLALLAQTAMMTGALADALDPQALVMVATGTQFGVSVITRATASLAALAVAATLRPSTNLWRASAGLGAVALASFAWSGHGADGEGAAGLFKLSADILHLLAAGVWLGALAALLLLVLGVRQAEAAAVRALHGALEGFSGVGSVVVATLVLTGLINSWFLVGPDHLLAAATTAWGAVLLAKLCVFALMLSLAALNRFVLTPRLQRALASLDPASALAALRRSLLVESAAGLSVLILVSWLGTLAPPASL</sequence>
<dbReference type="OrthoDB" id="6053803at2"/>
<dbReference type="PANTHER" id="PTHR34820:SF4">
    <property type="entry name" value="INNER MEMBRANE PROTEIN YEBZ"/>
    <property type="match status" value="1"/>
</dbReference>
<reference evidence="8 9" key="1">
    <citation type="submission" date="2015-10" db="EMBL/GenBank/DDBJ databases">
        <title>Conservation of the essential genome among Caulobacter and Brevundimonas species.</title>
        <authorList>
            <person name="Scott D."/>
            <person name="Ely B."/>
        </authorList>
    </citation>
    <scope>NUCLEOTIDE SEQUENCE [LARGE SCALE GENOMIC DNA]</scope>
    <source>
        <strain evidence="8 9">CB4</strain>
        <plasmid evidence="9">CB4 Plasmid</plasmid>
    </source>
</reference>
<dbReference type="NCBIfam" id="NF033808">
    <property type="entry name" value="copper_CopD"/>
    <property type="match status" value="1"/>
</dbReference>
<accession>A0A0P0P4H2</accession>
<dbReference type="GO" id="GO:0006825">
    <property type="term" value="P:copper ion transport"/>
    <property type="evidence" value="ECO:0007669"/>
    <property type="project" value="InterPro"/>
</dbReference>
<gene>
    <name evidence="8" type="ORF">AQ619_18200</name>
</gene>
<dbReference type="Pfam" id="PF05425">
    <property type="entry name" value="CopD"/>
    <property type="match status" value="1"/>
</dbReference>
<dbReference type="InterPro" id="IPR032694">
    <property type="entry name" value="CopC/D"/>
</dbReference>
<evidence type="ECO:0000256" key="2">
    <source>
        <dbReference type="ARBA" id="ARBA00022475"/>
    </source>
</evidence>
<keyword evidence="5 6" id="KW-0472">Membrane</keyword>
<dbReference type="EMBL" id="CP013003">
    <property type="protein sequence ID" value="ALL15422.1"/>
    <property type="molecule type" value="Genomic_DNA"/>
</dbReference>
<protein>
    <submittedName>
        <fullName evidence="8">Copper resistance protein CopD</fullName>
    </submittedName>
</protein>
<keyword evidence="2" id="KW-1003">Cell membrane</keyword>
<dbReference type="AlphaFoldDB" id="A0A0P0P4H2"/>
<keyword evidence="3 6" id="KW-0812">Transmembrane</keyword>
<dbReference type="InterPro" id="IPR047689">
    <property type="entry name" value="CopD"/>
</dbReference>
<dbReference type="KEGG" id="chq:AQ619_18200"/>
<feature type="transmembrane region" description="Helical" evidence="6">
    <location>
        <begin position="157"/>
        <end position="180"/>
    </location>
</feature>
<feature type="transmembrane region" description="Helical" evidence="6">
    <location>
        <begin position="283"/>
        <end position="304"/>
    </location>
</feature>
<evidence type="ECO:0000256" key="4">
    <source>
        <dbReference type="ARBA" id="ARBA00022989"/>
    </source>
</evidence>
<proteinExistence type="predicted"/>
<dbReference type="GO" id="GO:0005886">
    <property type="term" value="C:plasma membrane"/>
    <property type="evidence" value="ECO:0007669"/>
    <property type="project" value="UniProtKB-SubCell"/>
</dbReference>
<keyword evidence="8" id="KW-0614">Plasmid</keyword>
<feature type="domain" description="Copper resistance protein D" evidence="7">
    <location>
        <begin position="194"/>
        <end position="300"/>
    </location>
</feature>
<comment type="subcellular location">
    <subcellularLocation>
        <location evidence="1">Cell membrane</location>
        <topology evidence="1">Multi-pass membrane protein</topology>
    </subcellularLocation>
</comment>
<dbReference type="Proteomes" id="UP000056905">
    <property type="component" value="Plasmid pCB4"/>
</dbReference>
<geneLocation type="plasmid" evidence="9">
    <name>CB4 Plasmid</name>
</geneLocation>
<evidence type="ECO:0000259" key="7">
    <source>
        <dbReference type="Pfam" id="PF05425"/>
    </source>
</evidence>
<feature type="transmembrane region" description="Helical" evidence="6">
    <location>
        <begin position="12"/>
        <end position="31"/>
    </location>
</feature>
<organism evidence="8 9">
    <name type="scientific">Caulobacter henricii</name>
    <dbReference type="NCBI Taxonomy" id="69395"/>
    <lineage>
        <taxon>Bacteria</taxon>
        <taxon>Pseudomonadati</taxon>
        <taxon>Pseudomonadota</taxon>
        <taxon>Alphaproteobacteria</taxon>
        <taxon>Caulobacterales</taxon>
        <taxon>Caulobacteraceae</taxon>
        <taxon>Caulobacter</taxon>
    </lineage>
</organism>
<evidence type="ECO:0000313" key="8">
    <source>
        <dbReference type="EMBL" id="ALL15422.1"/>
    </source>
</evidence>
<dbReference type="RefSeq" id="WP_062151904.1">
    <property type="nucleotide sequence ID" value="NZ_CP013003.1"/>
</dbReference>
<keyword evidence="9" id="KW-1185">Reference proteome</keyword>
<feature type="transmembrane region" description="Helical" evidence="6">
    <location>
        <begin position="43"/>
        <end position="65"/>
    </location>
</feature>
<evidence type="ECO:0000256" key="5">
    <source>
        <dbReference type="ARBA" id="ARBA00023136"/>
    </source>
</evidence>